<evidence type="ECO:0000313" key="2">
    <source>
        <dbReference type="Proteomes" id="UP000515292"/>
    </source>
</evidence>
<evidence type="ECO:0000313" key="1">
    <source>
        <dbReference type="EMBL" id="QMW22169.1"/>
    </source>
</evidence>
<sequence>MHPARAFAWEDEAALRRFAHETAFARLFLTTPEGPRVAHAPVLVQGDGALRFHLANANALVKHLDGAKLLALWEGPNGYLSANWYADIRGAVPSWNYVAVECEGTVRRLDLAALVALLDQAAAVLEPRVGEDWTRAKMEPARFEAMTRAITAFELVPVRWRGTCKASQNKPAAEAARLIAAMARTAPAMTDVMQGARA</sequence>
<organism evidence="1 2">
    <name type="scientific">Sandaracinobacteroides saxicola</name>
    <dbReference type="NCBI Taxonomy" id="2759707"/>
    <lineage>
        <taxon>Bacteria</taxon>
        <taxon>Pseudomonadati</taxon>
        <taxon>Pseudomonadota</taxon>
        <taxon>Alphaproteobacteria</taxon>
        <taxon>Sphingomonadales</taxon>
        <taxon>Sphingosinicellaceae</taxon>
        <taxon>Sandaracinobacteroides</taxon>
    </lineage>
</organism>
<dbReference type="PANTHER" id="PTHR35802:SF1">
    <property type="entry name" value="PROTEASE SYNTHASE AND SPORULATION PROTEIN PAI 2"/>
    <property type="match status" value="1"/>
</dbReference>
<dbReference type="KEGG" id="sand:H3309_12440"/>
<dbReference type="InterPro" id="IPR007396">
    <property type="entry name" value="TR_PAI2-type"/>
</dbReference>
<dbReference type="Gene3D" id="2.30.110.10">
    <property type="entry name" value="Electron Transport, Fmn-binding Protein, Chain A"/>
    <property type="match status" value="1"/>
</dbReference>
<keyword evidence="2" id="KW-1185">Reference proteome</keyword>
<reference evidence="1 2" key="1">
    <citation type="submission" date="2020-07" db="EMBL/GenBank/DDBJ databases">
        <title>Complete genome sequence for Sandaracinobacter sp. M6.</title>
        <authorList>
            <person name="Tang Y."/>
            <person name="Liu Q."/>
            <person name="Guo Z."/>
            <person name="Lei P."/>
            <person name="Huang B."/>
        </authorList>
    </citation>
    <scope>NUCLEOTIDE SEQUENCE [LARGE SCALE GENOMIC DNA]</scope>
    <source>
        <strain evidence="1 2">M6</strain>
    </source>
</reference>
<dbReference type="RefSeq" id="WP_182295014.1">
    <property type="nucleotide sequence ID" value="NZ_CP059851.1"/>
</dbReference>
<accession>A0A7G5IFM7</accession>
<dbReference type="SUPFAM" id="SSF50475">
    <property type="entry name" value="FMN-binding split barrel"/>
    <property type="match status" value="1"/>
</dbReference>
<name>A0A7G5IFM7_9SPHN</name>
<dbReference type="InterPro" id="IPR012349">
    <property type="entry name" value="Split_barrel_FMN-bd"/>
</dbReference>
<dbReference type="Pfam" id="PF04299">
    <property type="entry name" value="FMN_bind_2"/>
    <property type="match status" value="1"/>
</dbReference>
<dbReference type="AlphaFoldDB" id="A0A7G5IFM7"/>
<proteinExistence type="predicted"/>
<dbReference type="Proteomes" id="UP000515292">
    <property type="component" value="Chromosome"/>
</dbReference>
<gene>
    <name evidence="1" type="ORF">H3309_12440</name>
</gene>
<protein>
    <submittedName>
        <fullName evidence="1">FMN-binding negative transcriptional regulator</fullName>
    </submittedName>
</protein>
<dbReference type="EMBL" id="CP059851">
    <property type="protein sequence ID" value="QMW22169.1"/>
    <property type="molecule type" value="Genomic_DNA"/>
</dbReference>
<dbReference type="PANTHER" id="PTHR35802">
    <property type="entry name" value="PROTEASE SYNTHASE AND SPORULATION PROTEIN PAI 2"/>
    <property type="match status" value="1"/>
</dbReference>